<dbReference type="Proteomes" id="UP001430356">
    <property type="component" value="Unassembled WGS sequence"/>
</dbReference>
<keyword evidence="2" id="KW-0472">Membrane</keyword>
<sequence length="95" mass="10155">MAEKTQQAASAAPSPPASRTGLWKKAVVGASVVLLVGVAWRAVYVSNQNELKVRRALQKAQSIHASLADVPGRRFSTVDVRPSAAQKADIIERYG</sequence>
<keyword evidence="2" id="KW-1133">Transmembrane helix</keyword>
<keyword evidence="4" id="KW-1185">Reference proteome</keyword>
<dbReference type="AlphaFoldDB" id="A0AAW0F0Y3"/>
<dbReference type="EMBL" id="JAECZO010000001">
    <property type="protein sequence ID" value="KAK7199734.1"/>
    <property type="molecule type" value="Genomic_DNA"/>
</dbReference>
<evidence type="ECO:0000256" key="2">
    <source>
        <dbReference type="SAM" id="Phobius"/>
    </source>
</evidence>
<feature type="transmembrane region" description="Helical" evidence="2">
    <location>
        <begin position="26"/>
        <end position="45"/>
    </location>
</feature>
<proteinExistence type="predicted"/>
<evidence type="ECO:0000256" key="1">
    <source>
        <dbReference type="SAM" id="MobiDB-lite"/>
    </source>
</evidence>
<accession>A0AAW0F0Y3</accession>
<evidence type="ECO:0000313" key="4">
    <source>
        <dbReference type="Proteomes" id="UP001430356"/>
    </source>
</evidence>
<protein>
    <submittedName>
        <fullName evidence="3">Uncharacterized protein</fullName>
    </submittedName>
</protein>
<feature type="region of interest" description="Disordered" evidence="1">
    <location>
        <begin position="1"/>
        <end position="20"/>
    </location>
</feature>
<gene>
    <name evidence="3" type="ORF">NESM_000019500</name>
</gene>
<comment type="caution">
    <text evidence="3">The sequence shown here is derived from an EMBL/GenBank/DDBJ whole genome shotgun (WGS) entry which is preliminary data.</text>
</comment>
<organism evidence="3 4">
    <name type="scientific">Novymonas esmeraldas</name>
    <dbReference type="NCBI Taxonomy" id="1808958"/>
    <lineage>
        <taxon>Eukaryota</taxon>
        <taxon>Discoba</taxon>
        <taxon>Euglenozoa</taxon>
        <taxon>Kinetoplastea</taxon>
        <taxon>Metakinetoplastina</taxon>
        <taxon>Trypanosomatida</taxon>
        <taxon>Trypanosomatidae</taxon>
        <taxon>Novymonas</taxon>
    </lineage>
</organism>
<keyword evidence="2" id="KW-0812">Transmembrane</keyword>
<evidence type="ECO:0000313" key="3">
    <source>
        <dbReference type="EMBL" id="KAK7199734.1"/>
    </source>
</evidence>
<reference evidence="3 4" key="1">
    <citation type="journal article" date="2021" name="MBio">
        <title>A New Model Trypanosomatid, Novymonas esmeraldas: Genomic Perception of Its 'Candidatus Pandoraea novymonadis' Endosymbiont.</title>
        <authorList>
            <person name="Zakharova A."/>
            <person name="Saura A."/>
            <person name="Butenko A."/>
            <person name="Podesvova L."/>
            <person name="Warmusova S."/>
            <person name="Kostygov A.Y."/>
            <person name="Nenarokova A."/>
            <person name="Lukes J."/>
            <person name="Opperdoes F.R."/>
            <person name="Yurchenko V."/>
        </authorList>
    </citation>
    <scope>NUCLEOTIDE SEQUENCE [LARGE SCALE GENOMIC DNA]</scope>
    <source>
        <strain evidence="3 4">E262AT.01</strain>
    </source>
</reference>
<name>A0AAW0F0Y3_9TRYP</name>